<feature type="chain" id="PRO_5042601053" evidence="1">
    <location>
        <begin position="21"/>
        <end position="353"/>
    </location>
</feature>
<comment type="caution">
    <text evidence="2">The sequence shown here is derived from an EMBL/GenBank/DDBJ whole genome shotgun (WGS) entry which is preliminary data.</text>
</comment>
<accession>A0AAJ0BRH9</accession>
<evidence type="ECO:0000313" key="2">
    <source>
        <dbReference type="EMBL" id="KAK1762707.1"/>
    </source>
</evidence>
<keyword evidence="1" id="KW-0732">Signal</keyword>
<dbReference type="GeneID" id="85312353"/>
<evidence type="ECO:0000256" key="1">
    <source>
        <dbReference type="SAM" id="SignalP"/>
    </source>
</evidence>
<protein>
    <submittedName>
        <fullName evidence="2">Uncharacterized protein</fullName>
    </submittedName>
</protein>
<sequence length="353" mass="36944">MRSCILPLLGLFLSFEAAEAATCNRCNANNCYRQVVASAFTTRHGSQDCSSYLATTVTPATVTFTETVEATQTEDVTTTDTIVITIPATETDTVTATILTTETDTVTTTVTKVMSTVLRRAASPTSGVPAYASGCTAPGQYSSACSCIGVFPHTVTAPTPSATITQTLTQVVTNTVGVERSILTTETLTVFSTVTTEVVATTTTTTTQLSDPAPTACSRPALKVVGGSYDGQYIKLTSNGGSALAVFTTDKSSASTLVIDSDGQLFNPDNPNFGGVNVYAQESDRGIGYIYFDTQAFNAQHSVYPVICSTDPVTLYLSCAWLGATVLQEFNGYLSLGATSSEAHPLVLQASCV</sequence>
<dbReference type="AlphaFoldDB" id="A0AAJ0BRH9"/>
<keyword evidence="3" id="KW-1185">Reference proteome</keyword>
<proteinExistence type="predicted"/>
<name>A0AAJ0BRH9_9PEZI</name>
<feature type="signal peptide" evidence="1">
    <location>
        <begin position="1"/>
        <end position="20"/>
    </location>
</feature>
<gene>
    <name evidence="2" type="ORF">QBC33DRAFT_551331</name>
</gene>
<evidence type="ECO:0000313" key="3">
    <source>
        <dbReference type="Proteomes" id="UP001244011"/>
    </source>
</evidence>
<reference evidence="2" key="1">
    <citation type="submission" date="2023-06" db="EMBL/GenBank/DDBJ databases">
        <title>Genome-scale phylogeny and comparative genomics of the fungal order Sordariales.</title>
        <authorList>
            <consortium name="Lawrence Berkeley National Laboratory"/>
            <person name="Hensen N."/>
            <person name="Bonometti L."/>
            <person name="Westerberg I."/>
            <person name="Brannstrom I.O."/>
            <person name="Guillou S."/>
            <person name="Cros-Aarteil S."/>
            <person name="Calhoun S."/>
            <person name="Haridas S."/>
            <person name="Kuo A."/>
            <person name="Mondo S."/>
            <person name="Pangilinan J."/>
            <person name="Riley R."/>
            <person name="Labutti K."/>
            <person name="Andreopoulos B."/>
            <person name="Lipzen A."/>
            <person name="Chen C."/>
            <person name="Yanf M."/>
            <person name="Daum C."/>
            <person name="Ng V."/>
            <person name="Clum A."/>
            <person name="Steindorff A."/>
            <person name="Ohm R."/>
            <person name="Martin F."/>
            <person name="Silar P."/>
            <person name="Natvig D."/>
            <person name="Lalanne C."/>
            <person name="Gautier V."/>
            <person name="Ament-Velasquez S.L."/>
            <person name="Kruys A."/>
            <person name="Hutchinson M.I."/>
            <person name="Powell A.J."/>
            <person name="Barry K."/>
            <person name="Miller A.N."/>
            <person name="Grigoriev I.V."/>
            <person name="Debuchy R."/>
            <person name="Gladieux P."/>
            <person name="Thoren M.H."/>
            <person name="Johannesson H."/>
        </authorList>
    </citation>
    <scope>NUCLEOTIDE SEQUENCE</scope>
    <source>
        <strain evidence="2">8032-3</strain>
    </source>
</reference>
<dbReference type="RefSeq" id="XP_060278920.1">
    <property type="nucleotide sequence ID" value="XM_060429166.1"/>
</dbReference>
<dbReference type="Proteomes" id="UP001244011">
    <property type="component" value="Unassembled WGS sequence"/>
</dbReference>
<organism evidence="2 3">
    <name type="scientific">Phialemonium atrogriseum</name>
    <dbReference type="NCBI Taxonomy" id="1093897"/>
    <lineage>
        <taxon>Eukaryota</taxon>
        <taxon>Fungi</taxon>
        <taxon>Dikarya</taxon>
        <taxon>Ascomycota</taxon>
        <taxon>Pezizomycotina</taxon>
        <taxon>Sordariomycetes</taxon>
        <taxon>Sordariomycetidae</taxon>
        <taxon>Cephalothecales</taxon>
        <taxon>Cephalothecaceae</taxon>
        <taxon>Phialemonium</taxon>
    </lineage>
</organism>
<dbReference type="EMBL" id="MU839034">
    <property type="protein sequence ID" value="KAK1762707.1"/>
    <property type="molecule type" value="Genomic_DNA"/>
</dbReference>